<comment type="caution">
    <text evidence="9">The sequence shown here is derived from an EMBL/GenBank/DDBJ whole genome shotgun (WGS) entry which is preliminary data.</text>
</comment>
<dbReference type="Pfam" id="PF24621">
    <property type="entry name" value="DHQS_C"/>
    <property type="match status" value="1"/>
</dbReference>
<evidence type="ECO:0000256" key="6">
    <source>
        <dbReference type="ARBA" id="ARBA00023285"/>
    </source>
</evidence>
<dbReference type="PIRSF" id="PIRSF001455">
    <property type="entry name" value="DHQ_synth"/>
    <property type="match status" value="1"/>
</dbReference>
<gene>
    <name evidence="9" type="primary">kanC</name>
    <name evidence="9" type="ORF">REISMN_01845</name>
</gene>
<dbReference type="InterPro" id="IPR030960">
    <property type="entry name" value="DHQS/DOIS_N"/>
</dbReference>
<dbReference type="GO" id="GO:0046872">
    <property type="term" value="F:metal ion binding"/>
    <property type="evidence" value="ECO:0007669"/>
    <property type="project" value="UniProtKB-KW"/>
</dbReference>
<feature type="domain" description="3-dehydroquinate synthase N-terminal" evidence="7">
    <location>
        <begin position="70"/>
        <end position="179"/>
    </location>
</feature>
<dbReference type="EMBL" id="JFKF01000035">
    <property type="protein sequence ID" value="KDO03403.1"/>
    <property type="molecule type" value="Genomic_DNA"/>
</dbReference>
<evidence type="ECO:0000256" key="2">
    <source>
        <dbReference type="ARBA" id="ARBA00001941"/>
    </source>
</evidence>
<dbReference type="CDD" id="cd08197">
    <property type="entry name" value="DOIS"/>
    <property type="match status" value="1"/>
</dbReference>
<evidence type="ECO:0000259" key="7">
    <source>
        <dbReference type="Pfam" id="PF01761"/>
    </source>
</evidence>
<keyword evidence="3" id="KW-0479">Metal-binding</keyword>
<dbReference type="InterPro" id="IPR030963">
    <property type="entry name" value="DHQ_synth_fam"/>
</dbReference>
<dbReference type="FunFam" id="1.20.1090.10:FF:000042">
    <property type="entry name" value="3-dehydroquinate synthase"/>
    <property type="match status" value="1"/>
</dbReference>
<evidence type="ECO:0000256" key="4">
    <source>
        <dbReference type="ARBA" id="ARBA00023027"/>
    </source>
</evidence>
<dbReference type="GO" id="GO:0003856">
    <property type="term" value="F:3-dehydroquinate synthase activity"/>
    <property type="evidence" value="ECO:0007669"/>
    <property type="project" value="TreeGrafter"/>
</dbReference>
<keyword evidence="4" id="KW-0520">NAD</keyword>
<keyword evidence="10" id="KW-1185">Reference proteome</keyword>
<evidence type="ECO:0000313" key="10">
    <source>
        <dbReference type="Proteomes" id="UP000027161"/>
    </source>
</evidence>
<organism evidence="9 10">
    <name type="scientific">Rickettsia tamurae subsp. buchneri</name>
    <dbReference type="NCBI Taxonomy" id="1462938"/>
    <lineage>
        <taxon>Bacteria</taxon>
        <taxon>Pseudomonadati</taxon>
        <taxon>Pseudomonadota</taxon>
        <taxon>Alphaproteobacteria</taxon>
        <taxon>Rickettsiales</taxon>
        <taxon>Rickettsiaceae</taxon>
        <taxon>Rickettsieae</taxon>
        <taxon>Rickettsia</taxon>
        <taxon>spotted fever group</taxon>
    </lineage>
</organism>
<comment type="cofactor">
    <cofactor evidence="2">
        <name>Co(2+)</name>
        <dbReference type="ChEBI" id="CHEBI:48828"/>
    </cofactor>
</comment>
<dbReference type="PANTHER" id="PTHR43622:SF1">
    <property type="entry name" value="3-DEHYDROQUINATE SYNTHASE"/>
    <property type="match status" value="1"/>
</dbReference>
<accession>A0A8E0WMI8</accession>
<dbReference type="AlphaFoldDB" id="A0A8E0WMI8"/>
<keyword evidence="5 9" id="KW-0456">Lyase</keyword>
<dbReference type="SUPFAM" id="SSF56796">
    <property type="entry name" value="Dehydroquinate synthase-like"/>
    <property type="match status" value="1"/>
</dbReference>
<dbReference type="PANTHER" id="PTHR43622">
    <property type="entry name" value="3-DEHYDROQUINATE SYNTHASE"/>
    <property type="match status" value="1"/>
</dbReference>
<dbReference type="Gene3D" id="3.40.50.1970">
    <property type="match status" value="1"/>
</dbReference>
<keyword evidence="6" id="KW-0170">Cobalt</keyword>
<sequence length="383" mass="42791">MEKFDLVFEELLIPFIYTAKNTSEFYENIKAHIHKKVIIITDNKVKDLYIRTIIENLDLNINNVLVLSSPSGEQFKCLQTIHLYLDSIYEWGADRSSLVICFGGGIPGNIGGLVAGLMYRGIAFIHIPTTLLAAFDSVISLKQAINSNYAKNAIGLYHKPISIYSSAEFFTTLSSKDIRSGICETIKNTLAILPSAIPDLTLQLNNALELKAEAIKLVKDISIKAKQIVMQHDKFEKKKALILEYGHTLGHVIELLDSRIREDSIAHGEAVGLGMLIEAEISYKMGYLSKNDLDTHYDILSKVNIYPILPSDITIDKIIKYVKKDNKRGYISADDNQVGMILLEKLGVVNGNEDLPITPVPIKIIEEVLEKFINKSGNYYAQG</sequence>
<dbReference type="InterPro" id="IPR050071">
    <property type="entry name" value="Dehydroquinate_synthase"/>
</dbReference>
<dbReference type="FunFam" id="3.40.50.1970:FF:000049">
    <property type="match status" value="1"/>
</dbReference>
<protein>
    <submittedName>
        <fullName evidence="9">2-deoxy-scyllo-inosose synthase</fullName>
        <ecNumber evidence="9">4.2.3.-</ecNumber>
    </submittedName>
</protein>
<dbReference type="Gene3D" id="1.20.1090.10">
    <property type="entry name" value="Dehydroquinate synthase-like - alpha domain"/>
    <property type="match status" value="1"/>
</dbReference>
<dbReference type="Proteomes" id="UP000027161">
    <property type="component" value="Unassembled WGS sequence"/>
</dbReference>
<comment type="cofactor">
    <cofactor evidence="1">
        <name>NAD(+)</name>
        <dbReference type="ChEBI" id="CHEBI:57540"/>
    </cofactor>
</comment>
<evidence type="ECO:0000256" key="5">
    <source>
        <dbReference type="ARBA" id="ARBA00023239"/>
    </source>
</evidence>
<dbReference type="RefSeq" id="WP_008580473.1">
    <property type="nucleotide sequence ID" value="NZ_CP113531.1"/>
</dbReference>
<dbReference type="InterPro" id="IPR056179">
    <property type="entry name" value="DHQS_C"/>
</dbReference>
<dbReference type="EC" id="4.2.3.-" evidence="9"/>
<dbReference type="GO" id="GO:0009073">
    <property type="term" value="P:aromatic amino acid family biosynthetic process"/>
    <property type="evidence" value="ECO:0007669"/>
    <property type="project" value="InterPro"/>
</dbReference>
<dbReference type="Pfam" id="PF01761">
    <property type="entry name" value="DHQ_synthase"/>
    <property type="match status" value="1"/>
</dbReference>
<evidence type="ECO:0000313" key="9">
    <source>
        <dbReference type="EMBL" id="KDO03403.1"/>
    </source>
</evidence>
<evidence type="ECO:0000256" key="1">
    <source>
        <dbReference type="ARBA" id="ARBA00001911"/>
    </source>
</evidence>
<evidence type="ECO:0000256" key="3">
    <source>
        <dbReference type="ARBA" id="ARBA00022723"/>
    </source>
</evidence>
<evidence type="ECO:0000259" key="8">
    <source>
        <dbReference type="Pfam" id="PF24621"/>
    </source>
</evidence>
<reference evidence="9 10" key="1">
    <citation type="submission" date="2014-02" db="EMBL/GenBank/DDBJ databases">
        <title>Draft genome sequence of Rickettsia buchneri sp. nov. ISO7T.</title>
        <authorList>
            <person name="Felsheim R.F."/>
            <person name="Kurtti T.J."/>
            <person name="Munderloh U.G."/>
        </authorList>
    </citation>
    <scope>NUCLEOTIDE SEQUENCE [LARGE SCALE GENOMIC DNA]</scope>
    <source>
        <strain evidence="9 10">ISO7</strain>
    </source>
</reference>
<proteinExistence type="predicted"/>
<feature type="domain" description="3-dehydroquinate synthase C-terminal" evidence="8">
    <location>
        <begin position="181"/>
        <end position="327"/>
    </location>
</feature>
<name>A0A8E0WMI8_9RICK</name>